<dbReference type="AlphaFoldDB" id="A0A3P6AK64"/>
<name>A0A3P6AK64_BRAOL</name>
<proteinExistence type="predicted"/>
<gene>
    <name evidence="1" type="ORF">BOLC3T17588H</name>
</gene>
<sequence length="40" mass="4661">MFTLTSLGPLIRLTTLWISLCSNRIRLIPTPKPVWFTLIF</sequence>
<evidence type="ECO:0000313" key="1">
    <source>
        <dbReference type="EMBL" id="VDC94246.1"/>
    </source>
</evidence>
<reference evidence="1" key="1">
    <citation type="submission" date="2018-11" db="EMBL/GenBank/DDBJ databases">
        <authorList>
            <consortium name="Genoscope - CEA"/>
            <person name="William W."/>
        </authorList>
    </citation>
    <scope>NUCLEOTIDE SEQUENCE</scope>
</reference>
<organism evidence="1">
    <name type="scientific">Brassica oleracea</name>
    <name type="common">Wild cabbage</name>
    <dbReference type="NCBI Taxonomy" id="3712"/>
    <lineage>
        <taxon>Eukaryota</taxon>
        <taxon>Viridiplantae</taxon>
        <taxon>Streptophyta</taxon>
        <taxon>Embryophyta</taxon>
        <taxon>Tracheophyta</taxon>
        <taxon>Spermatophyta</taxon>
        <taxon>Magnoliopsida</taxon>
        <taxon>eudicotyledons</taxon>
        <taxon>Gunneridae</taxon>
        <taxon>Pentapetalae</taxon>
        <taxon>rosids</taxon>
        <taxon>malvids</taxon>
        <taxon>Brassicales</taxon>
        <taxon>Brassicaceae</taxon>
        <taxon>Brassiceae</taxon>
        <taxon>Brassica</taxon>
    </lineage>
</organism>
<protein>
    <submittedName>
        <fullName evidence="1">Uncharacterized protein</fullName>
    </submittedName>
</protein>
<dbReference type="EMBL" id="LR031872">
    <property type="protein sequence ID" value="VDC94246.1"/>
    <property type="molecule type" value="Genomic_DNA"/>
</dbReference>
<accession>A0A3P6AK64</accession>